<dbReference type="EMBL" id="CP000575">
    <property type="protein sequence ID" value="ABN70323.1"/>
    <property type="molecule type" value="Genomic_DNA"/>
</dbReference>
<proteinExistence type="predicted"/>
<protein>
    <submittedName>
        <fullName evidence="1">Uncharacterized protein</fullName>
    </submittedName>
</protein>
<dbReference type="Proteomes" id="UP000000254">
    <property type="component" value="Chromosome"/>
</dbReference>
<gene>
    <name evidence="1" type="ordered locus">Smar_1230</name>
</gene>
<dbReference type="AlphaFoldDB" id="A3DNW3"/>
<dbReference type="eggNOG" id="arCOG07461">
    <property type="taxonomic scope" value="Archaea"/>
</dbReference>
<organism evidence="1 2">
    <name type="scientific">Staphylothermus marinus (strain ATCC 43588 / DSM 3639 / JCM 9404 / F1)</name>
    <dbReference type="NCBI Taxonomy" id="399550"/>
    <lineage>
        <taxon>Archaea</taxon>
        <taxon>Thermoproteota</taxon>
        <taxon>Thermoprotei</taxon>
        <taxon>Desulfurococcales</taxon>
        <taxon>Desulfurococcaceae</taxon>
        <taxon>Staphylothermus</taxon>
    </lineage>
</organism>
<accession>A3DNW3</accession>
<reference evidence="2" key="1">
    <citation type="journal article" date="2009" name="BMC Genomics">
        <title>The complete genome sequence of Staphylothermus marinus reveals differences in sulfur metabolism among heterotrophic Crenarchaeota.</title>
        <authorList>
            <person name="Anderson I.J."/>
            <person name="Dharmarajan L."/>
            <person name="Rodriguez J."/>
            <person name="Hooper S."/>
            <person name="Porat I."/>
            <person name="Ulrich L.E."/>
            <person name="Elkins J.G."/>
            <person name="Mavromatis K."/>
            <person name="Sun H."/>
            <person name="Land M."/>
            <person name="Lapidus A."/>
            <person name="Lucas S."/>
            <person name="Barry K."/>
            <person name="Huber H."/>
            <person name="Zhulin I.B."/>
            <person name="Whitman W.B."/>
            <person name="Mukhopadhyay B."/>
            <person name="Woese C."/>
            <person name="Bristow J."/>
            <person name="Kyrpides N."/>
        </authorList>
    </citation>
    <scope>NUCLEOTIDE SEQUENCE [LARGE SCALE GENOMIC DNA]</scope>
    <source>
        <strain evidence="2">ATCC 43588 / DSM 3639 / JCM 9404 / F1</strain>
    </source>
</reference>
<dbReference type="KEGG" id="smr:Smar_1230"/>
<dbReference type="HOGENOM" id="CLU_177468_0_0_2"/>
<dbReference type="RefSeq" id="WP_011839514.1">
    <property type="nucleotide sequence ID" value="NC_009033.1"/>
</dbReference>
<evidence type="ECO:0000313" key="1">
    <source>
        <dbReference type="EMBL" id="ABN70323.1"/>
    </source>
</evidence>
<dbReference type="OrthoDB" id="3973at2157"/>
<dbReference type="GeneID" id="4907519"/>
<name>A3DNW3_STAMF</name>
<reference evidence="1 2" key="2">
    <citation type="journal article" date="2009" name="Stand. Genomic Sci.">
        <title>Complete genome sequence of Staphylothermus marinus Stetter and Fiala 1986 type strain F1.</title>
        <authorList>
            <person name="Anderson I.J."/>
            <person name="Sun H."/>
            <person name="Lapidus A."/>
            <person name="Copeland A."/>
            <person name="Glavina Del Rio T."/>
            <person name="Tice H."/>
            <person name="Dalin E."/>
            <person name="Lucas S."/>
            <person name="Barry K."/>
            <person name="Land M."/>
            <person name="Richardson P."/>
            <person name="Huber H."/>
            <person name="Kyrpides N.C."/>
        </authorList>
    </citation>
    <scope>NUCLEOTIDE SEQUENCE [LARGE SCALE GENOMIC DNA]</scope>
    <source>
        <strain evidence="2">ATCC 43588 / DSM 3639 / JCM 9404 / F1</strain>
    </source>
</reference>
<evidence type="ECO:0000313" key="2">
    <source>
        <dbReference type="Proteomes" id="UP000000254"/>
    </source>
</evidence>
<sequence length="98" mass="11223">MPVKYVCKHCGNVLWEFKEVGQDYYGIPTPEEVIRVYGGICPRCKHDLSIPSINDISIKIMRRYSLISALERKLMNEKSSSLLNMNIRAGNFMAAQEI</sequence>
<keyword evidence="2" id="KW-1185">Reference proteome</keyword>